<protein>
    <submittedName>
        <fullName evidence="2">Mobile element protein</fullName>
    </submittedName>
</protein>
<sequence length="43" mass="4982">MAFMIKRVFSMPLRGLREFMNSVFKLAQLMLSCSHCVCISKRA</sequence>
<dbReference type="Proteomes" id="UP000218160">
    <property type="component" value="Chromosome 2"/>
</dbReference>
<name>A0A291BBZ2_9GAMM</name>
<proteinExistence type="predicted"/>
<gene>
    <name evidence="2" type="ORF">BTN50_2103</name>
</gene>
<dbReference type="InterPro" id="IPR025668">
    <property type="entry name" value="Tnp_DDE_dom"/>
</dbReference>
<dbReference type="Pfam" id="PF13737">
    <property type="entry name" value="DDE_Tnp_1_5"/>
    <property type="match status" value="1"/>
</dbReference>
<reference evidence="3" key="1">
    <citation type="submission" date="2017-04" db="EMBL/GenBank/DDBJ databases">
        <title>Genome evolution of the luminous symbionts of deep sea anglerfish.</title>
        <authorList>
            <person name="Hendry T.A."/>
        </authorList>
    </citation>
    <scope>NUCLEOTIDE SEQUENCE [LARGE SCALE GENOMIC DNA]</scope>
</reference>
<keyword evidence="3" id="KW-1185">Reference proteome</keyword>
<organism evidence="2 3">
    <name type="scientific">Candidatus Enterovibrio altilux</name>
    <dbReference type="NCBI Taxonomy" id="1927128"/>
    <lineage>
        <taxon>Bacteria</taxon>
        <taxon>Pseudomonadati</taxon>
        <taxon>Pseudomonadota</taxon>
        <taxon>Gammaproteobacteria</taxon>
        <taxon>Vibrionales</taxon>
        <taxon>Vibrionaceae</taxon>
        <taxon>Enterovibrio</taxon>
    </lineage>
</organism>
<dbReference type="OrthoDB" id="5652976at2"/>
<dbReference type="KEGG" id="elux:BTN50_2103"/>
<accession>A0A291BBZ2</accession>
<dbReference type="EMBL" id="CP020663">
    <property type="protein sequence ID" value="ATF10511.1"/>
    <property type="molecule type" value="Genomic_DNA"/>
</dbReference>
<evidence type="ECO:0000259" key="1">
    <source>
        <dbReference type="Pfam" id="PF13737"/>
    </source>
</evidence>
<feature type="domain" description="Transposase DDE" evidence="1">
    <location>
        <begin position="2"/>
        <end position="43"/>
    </location>
</feature>
<dbReference type="AlphaFoldDB" id="A0A291BBZ2"/>
<evidence type="ECO:0000313" key="3">
    <source>
        <dbReference type="Proteomes" id="UP000218160"/>
    </source>
</evidence>
<evidence type="ECO:0000313" key="2">
    <source>
        <dbReference type="EMBL" id="ATF10511.1"/>
    </source>
</evidence>